<accession>A0A0J9XF36</accession>
<dbReference type="Proteomes" id="UP000242525">
    <property type="component" value="Unassembled WGS sequence"/>
</dbReference>
<dbReference type="InterPro" id="IPR011008">
    <property type="entry name" value="Dimeric_a/b-barrel"/>
</dbReference>
<dbReference type="PANTHER" id="PTHR33606">
    <property type="entry name" value="PROTEIN YCII"/>
    <property type="match status" value="1"/>
</dbReference>
<keyword evidence="3" id="KW-1185">Reference proteome</keyword>
<feature type="domain" description="YCII-related" evidence="1">
    <location>
        <begin position="5"/>
        <end position="88"/>
    </location>
</feature>
<name>A0A0J9XF36_GEOCN</name>
<dbReference type="Gene3D" id="3.30.70.1060">
    <property type="entry name" value="Dimeric alpha+beta barrel"/>
    <property type="match status" value="1"/>
</dbReference>
<dbReference type="InterPro" id="IPR051807">
    <property type="entry name" value="Sec-metab_biosynth-assoc"/>
</dbReference>
<dbReference type="PANTHER" id="PTHR33606:SF3">
    <property type="entry name" value="PROTEIN YCII"/>
    <property type="match status" value="1"/>
</dbReference>
<evidence type="ECO:0000259" key="1">
    <source>
        <dbReference type="Pfam" id="PF03795"/>
    </source>
</evidence>
<proteinExistence type="predicted"/>
<dbReference type="OrthoDB" id="5519740at2759"/>
<protein>
    <recommendedName>
        <fullName evidence="1">YCII-related domain-containing protein</fullName>
    </recommendedName>
</protein>
<evidence type="ECO:0000313" key="2">
    <source>
        <dbReference type="EMBL" id="CDO55866.1"/>
    </source>
</evidence>
<comment type="caution">
    <text evidence="2">The sequence shown here is derived from an EMBL/GenBank/DDBJ whole genome shotgun (WGS) entry which is preliminary data.</text>
</comment>
<dbReference type="EMBL" id="CCBN010000012">
    <property type="protein sequence ID" value="CDO55866.1"/>
    <property type="molecule type" value="Genomic_DNA"/>
</dbReference>
<dbReference type="Pfam" id="PF03795">
    <property type="entry name" value="YCII"/>
    <property type="match status" value="1"/>
</dbReference>
<dbReference type="AlphaFoldDB" id="A0A0J9XF36"/>
<gene>
    <name evidence="2" type="ORF">BN980_GECA12s03497g</name>
</gene>
<dbReference type="SUPFAM" id="SSF54909">
    <property type="entry name" value="Dimeric alpha+beta barrel"/>
    <property type="match status" value="1"/>
</dbReference>
<reference evidence="2" key="1">
    <citation type="submission" date="2014-03" db="EMBL/GenBank/DDBJ databases">
        <authorList>
            <person name="Casaregola S."/>
        </authorList>
    </citation>
    <scope>NUCLEOTIDE SEQUENCE [LARGE SCALE GENOMIC DNA]</scope>
    <source>
        <strain evidence="2">CLIB 918</strain>
    </source>
</reference>
<organism evidence="2 3">
    <name type="scientific">Geotrichum candidum</name>
    <name type="common">Oospora lactis</name>
    <name type="synonym">Dipodascus geotrichum</name>
    <dbReference type="NCBI Taxonomy" id="1173061"/>
    <lineage>
        <taxon>Eukaryota</taxon>
        <taxon>Fungi</taxon>
        <taxon>Dikarya</taxon>
        <taxon>Ascomycota</taxon>
        <taxon>Saccharomycotina</taxon>
        <taxon>Dipodascomycetes</taxon>
        <taxon>Dipodascales</taxon>
        <taxon>Dipodascaceae</taxon>
        <taxon>Geotrichum</taxon>
    </lineage>
</organism>
<evidence type="ECO:0000313" key="3">
    <source>
        <dbReference type="Proteomes" id="UP000242525"/>
    </source>
</evidence>
<dbReference type="InterPro" id="IPR005545">
    <property type="entry name" value="YCII"/>
</dbReference>
<sequence length="106" mass="11505">MSKSYLCIVPDFPNTVEARLKVRSAHLANVLASDRLDLAGALAPEFPAAEGVVPDFKGSAVIVRAENRDDAIAFLKQDVYVSEGVWDVANAQVFAIFQAVRTQLTK</sequence>